<dbReference type="EMBL" id="MN079635">
    <property type="protein sequence ID" value="QEA08027.1"/>
    <property type="molecule type" value="Genomic_DNA"/>
</dbReference>
<evidence type="ECO:0000256" key="1">
    <source>
        <dbReference type="SAM" id="MobiDB-lite"/>
    </source>
</evidence>
<proteinExistence type="predicted"/>
<feature type="region of interest" description="Disordered" evidence="1">
    <location>
        <begin position="22"/>
        <end position="67"/>
    </location>
</feature>
<reference evidence="2" key="1">
    <citation type="submission" date="2019-06" db="EMBL/GenBank/DDBJ databases">
        <authorList>
            <person name="Murdoch R.W."/>
            <person name="Fathepure B."/>
        </authorList>
    </citation>
    <scope>NUCLEOTIDE SEQUENCE</scope>
</reference>
<sequence length="84" mass="9253">MPRQGQIVGDAELGRLRLQRPALAAVAEDHQPRRAPGAQPRERAQQRGEVLLPGQPPGTEDHRRAGLAQPRMVRLGARLLGEIR</sequence>
<dbReference type="AlphaFoldDB" id="A0A5B8RLV5"/>
<name>A0A5B8RLV5_9ZZZZ</name>
<organism evidence="2">
    <name type="scientific">uncultured organism</name>
    <dbReference type="NCBI Taxonomy" id="155900"/>
    <lineage>
        <taxon>unclassified sequences</taxon>
        <taxon>environmental samples</taxon>
    </lineage>
</organism>
<evidence type="ECO:0000313" key="2">
    <source>
        <dbReference type="EMBL" id="QEA08027.1"/>
    </source>
</evidence>
<protein>
    <submittedName>
        <fullName evidence="2">Uncharacterized protein</fullName>
    </submittedName>
</protein>
<accession>A0A5B8RLV5</accession>
<gene>
    <name evidence="2" type="ORF">KBTEX_04395</name>
</gene>